<organism evidence="2 3">
    <name type="scientific">Platanthera guangdongensis</name>
    <dbReference type="NCBI Taxonomy" id="2320717"/>
    <lineage>
        <taxon>Eukaryota</taxon>
        <taxon>Viridiplantae</taxon>
        <taxon>Streptophyta</taxon>
        <taxon>Embryophyta</taxon>
        <taxon>Tracheophyta</taxon>
        <taxon>Spermatophyta</taxon>
        <taxon>Magnoliopsida</taxon>
        <taxon>Liliopsida</taxon>
        <taxon>Asparagales</taxon>
        <taxon>Orchidaceae</taxon>
        <taxon>Orchidoideae</taxon>
        <taxon>Orchideae</taxon>
        <taxon>Orchidinae</taxon>
        <taxon>Platanthera</taxon>
    </lineage>
</organism>
<evidence type="ECO:0000313" key="2">
    <source>
        <dbReference type="EMBL" id="KAK8958438.1"/>
    </source>
</evidence>
<feature type="compositionally biased region" description="Basic residues" evidence="1">
    <location>
        <begin position="1"/>
        <end position="17"/>
    </location>
</feature>
<reference evidence="2 3" key="1">
    <citation type="journal article" date="2022" name="Nat. Plants">
        <title>Genomes of leafy and leafless Platanthera orchids illuminate the evolution of mycoheterotrophy.</title>
        <authorList>
            <person name="Li M.H."/>
            <person name="Liu K.W."/>
            <person name="Li Z."/>
            <person name="Lu H.C."/>
            <person name="Ye Q.L."/>
            <person name="Zhang D."/>
            <person name="Wang J.Y."/>
            <person name="Li Y.F."/>
            <person name="Zhong Z.M."/>
            <person name="Liu X."/>
            <person name="Yu X."/>
            <person name="Liu D.K."/>
            <person name="Tu X.D."/>
            <person name="Liu B."/>
            <person name="Hao Y."/>
            <person name="Liao X.Y."/>
            <person name="Jiang Y.T."/>
            <person name="Sun W.H."/>
            <person name="Chen J."/>
            <person name="Chen Y.Q."/>
            <person name="Ai Y."/>
            <person name="Zhai J.W."/>
            <person name="Wu S.S."/>
            <person name="Zhou Z."/>
            <person name="Hsiao Y.Y."/>
            <person name="Wu W.L."/>
            <person name="Chen Y.Y."/>
            <person name="Lin Y.F."/>
            <person name="Hsu J.L."/>
            <person name="Li C.Y."/>
            <person name="Wang Z.W."/>
            <person name="Zhao X."/>
            <person name="Zhong W.Y."/>
            <person name="Ma X.K."/>
            <person name="Ma L."/>
            <person name="Huang J."/>
            <person name="Chen G.Z."/>
            <person name="Huang M.Z."/>
            <person name="Huang L."/>
            <person name="Peng D.H."/>
            <person name="Luo Y.B."/>
            <person name="Zou S.Q."/>
            <person name="Chen S.P."/>
            <person name="Lan S."/>
            <person name="Tsai W.C."/>
            <person name="Van de Peer Y."/>
            <person name="Liu Z.J."/>
        </authorList>
    </citation>
    <scope>NUCLEOTIDE SEQUENCE [LARGE SCALE GENOMIC DNA]</scope>
    <source>
        <strain evidence="2">Lor288</strain>
    </source>
</reference>
<keyword evidence="3" id="KW-1185">Reference proteome</keyword>
<name>A0ABR2M366_9ASPA</name>
<feature type="region of interest" description="Disordered" evidence="1">
    <location>
        <begin position="1"/>
        <end position="107"/>
    </location>
</feature>
<feature type="compositionally biased region" description="Basic residues" evidence="1">
    <location>
        <begin position="79"/>
        <end position="93"/>
    </location>
</feature>
<comment type="caution">
    <text evidence="2">The sequence shown here is derived from an EMBL/GenBank/DDBJ whole genome shotgun (WGS) entry which is preliminary data.</text>
</comment>
<sequence>MSGRSHRRRKKTPRRLAKPPVASLTAAGESLAQSRHPFSKHPENVCGKRHHTTGKQTAGCGISDVSSRRAVNNSAKSSRSNRHRSPQIRKPRLHPLILPATAKQNEA</sequence>
<feature type="compositionally biased region" description="Polar residues" evidence="1">
    <location>
        <begin position="69"/>
        <end position="78"/>
    </location>
</feature>
<evidence type="ECO:0000256" key="1">
    <source>
        <dbReference type="SAM" id="MobiDB-lite"/>
    </source>
</evidence>
<accession>A0ABR2M366</accession>
<dbReference type="EMBL" id="JBBWWR010000012">
    <property type="protein sequence ID" value="KAK8958438.1"/>
    <property type="molecule type" value="Genomic_DNA"/>
</dbReference>
<dbReference type="Proteomes" id="UP001412067">
    <property type="component" value="Unassembled WGS sequence"/>
</dbReference>
<protein>
    <submittedName>
        <fullName evidence="2">Uncharacterized protein</fullName>
    </submittedName>
</protein>
<gene>
    <name evidence="2" type="ORF">KSP40_PGU015024</name>
</gene>
<evidence type="ECO:0000313" key="3">
    <source>
        <dbReference type="Proteomes" id="UP001412067"/>
    </source>
</evidence>
<proteinExistence type="predicted"/>